<evidence type="ECO:0000313" key="2">
    <source>
        <dbReference type="Proteomes" id="UP000051530"/>
    </source>
</evidence>
<evidence type="ECO:0008006" key="3">
    <source>
        <dbReference type="Google" id="ProtNLM"/>
    </source>
</evidence>
<accession>A0A0R0M3U6</accession>
<protein>
    <recommendedName>
        <fullName evidence="3">Transposable element</fullName>
    </recommendedName>
</protein>
<keyword evidence="2" id="KW-1185">Reference proteome</keyword>
<dbReference type="Proteomes" id="UP000051530">
    <property type="component" value="Unassembled WGS sequence"/>
</dbReference>
<dbReference type="AlphaFoldDB" id="A0A0R0M3U6"/>
<sequence length="119" mass="13979">MLSQLFRWDHELEKRLLIIHLKGEARSWVAEYLSEKNFNVELITLVTEVRKRFESKGKEEVTLSNFIHMTAPKNREEFKKILRSDTLLAEEGLMSFEALCQLIIKKVPEAFKAILVQSM</sequence>
<dbReference type="EMBL" id="LGUB01000136">
    <property type="protein sequence ID" value="KRH94111.1"/>
    <property type="molecule type" value="Genomic_DNA"/>
</dbReference>
<comment type="caution">
    <text evidence="1">The sequence shown here is derived from an EMBL/GenBank/DDBJ whole genome shotgun (WGS) entry which is preliminary data.</text>
</comment>
<proteinExistence type="predicted"/>
<reference evidence="1 2" key="1">
    <citation type="submission" date="2015-07" db="EMBL/GenBank/DDBJ databases">
        <title>The genome of Pseudoloma neurophilia, a relevant intracellular parasite of the zebrafish.</title>
        <authorList>
            <person name="Ndikumana S."/>
            <person name="Pelin A."/>
            <person name="Sanders J."/>
            <person name="Corradi N."/>
        </authorList>
    </citation>
    <scope>NUCLEOTIDE SEQUENCE [LARGE SCALE GENOMIC DNA]</scope>
    <source>
        <strain evidence="1 2">MK1</strain>
    </source>
</reference>
<gene>
    <name evidence="1" type="ORF">M153_3810006773</name>
</gene>
<evidence type="ECO:0000313" key="1">
    <source>
        <dbReference type="EMBL" id="KRH94111.1"/>
    </source>
</evidence>
<name>A0A0R0M3U6_9MICR</name>
<organism evidence="1 2">
    <name type="scientific">Pseudoloma neurophilia</name>
    <dbReference type="NCBI Taxonomy" id="146866"/>
    <lineage>
        <taxon>Eukaryota</taxon>
        <taxon>Fungi</taxon>
        <taxon>Fungi incertae sedis</taxon>
        <taxon>Microsporidia</taxon>
        <taxon>Pseudoloma</taxon>
    </lineage>
</organism>
<dbReference type="VEuPathDB" id="MicrosporidiaDB:M153_3810006773"/>